<protein>
    <submittedName>
        <fullName evidence="1">Uncharacterized protein</fullName>
    </submittedName>
</protein>
<dbReference type="EMBL" id="JAOQAZ010000037">
    <property type="protein sequence ID" value="KAJ4248086.1"/>
    <property type="molecule type" value="Genomic_DNA"/>
</dbReference>
<evidence type="ECO:0000313" key="2">
    <source>
        <dbReference type="Proteomes" id="UP001152049"/>
    </source>
</evidence>
<reference evidence="1" key="1">
    <citation type="submission" date="2022-09" db="EMBL/GenBank/DDBJ databases">
        <title>Fusarium specimens isolated from Avocado Roots.</title>
        <authorList>
            <person name="Stajich J."/>
            <person name="Roper C."/>
            <person name="Heimlech-Rivalta G."/>
        </authorList>
    </citation>
    <scope>NUCLEOTIDE SEQUENCE</scope>
    <source>
        <strain evidence="1">CF00136</strain>
    </source>
</reference>
<dbReference type="OrthoDB" id="9997739at2759"/>
<sequence length="177" mass="19444">MLPKTPDFALVSANAQESQHLFGGFGSSSNIKNSLFSTPKDSAAPPCGFLSSNFTSASPELKKSPAKLPFSFASCVAAMRDYSSCICSDPNPFMPILGELVRFVYDRCTIDGDSLRHVLAQFAACMFEDVRYLGGWHELITEVPSFAVDTFRKLTDRCALLNRYACAAMVHLPPWSR</sequence>
<evidence type="ECO:0000313" key="1">
    <source>
        <dbReference type="EMBL" id="KAJ4248086.1"/>
    </source>
</evidence>
<proteinExistence type="predicted"/>
<name>A0A9W8RLM2_9HYPO</name>
<accession>A0A9W8RLM2</accession>
<organism evidence="1 2">
    <name type="scientific">Fusarium torreyae</name>
    <dbReference type="NCBI Taxonomy" id="1237075"/>
    <lineage>
        <taxon>Eukaryota</taxon>
        <taxon>Fungi</taxon>
        <taxon>Dikarya</taxon>
        <taxon>Ascomycota</taxon>
        <taxon>Pezizomycotina</taxon>
        <taxon>Sordariomycetes</taxon>
        <taxon>Hypocreomycetidae</taxon>
        <taxon>Hypocreales</taxon>
        <taxon>Nectriaceae</taxon>
        <taxon>Fusarium</taxon>
    </lineage>
</organism>
<gene>
    <name evidence="1" type="ORF">NW762_012856</name>
</gene>
<dbReference type="AlphaFoldDB" id="A0A9W8RLM2"/>
<comment type="caution">
    <text evidence="1">The sequence shown here is derived from an EMBL/GenBank/DDBJ whole genome shotgun (WGS) entry which is preliminary data.</text>
</comment>
<keyword evidence="2" id="KW-1185">Reference proteome</keyword>
<dbReference type="Proteomes" id="UP001152049">
    <property type="component" value="Unassembled WGS sequence"/>
</dbReference>